<dbReference type="Pfam" id="PF14322">
    <property type="entry name" value="SusD-like_3"/>
    <property type="match status" value="1"/>
</dbReference>
<dbReference type="GO" id="GO:0009279">
    <property type="term" value="C:cell outer membrane"/>
    <property type="evidence" value="ECO:0007669"/>
    <property type="project" value="UniProtKB-SubCell"/>
</dbReference>
<evidence type="ECO:0000313" key="10">
    <source>
        <dbReference type="Proteomes" id="UP001319104"/>
    </source>
</evidence>
<keyword evidence="3 6" id="KW-0732">Signal</keyword>
<evidence type="ECO:0000256" key="6">
    <source>
        <dbReference type="SAM" id="SignalP"/>
    </source>
</evidence>
<dbReference type="AlphaFoldDB" id="A0AAP2CJJ2"/>
<dbReference type="Proteomes" id="UP001319104">
    <property type="component" value="Unassembled WGS sequence"/>
</dbReference>
<evidence type="ECO:0000259" key="7">
    <source>
        <dbReference type="Pfam" id="PF07980"/>
    </source>
</evidence>
<evidence type="ECO:0000313" key="9">
    <source>
        <dbReference type="EMBL" id="MBS9524864.1"/>
    </source>
</evidence>
<evidence type="ECO:0000256" key="2">
    <source>
        <dbReference type="ARBA" id="ARBA00006275"/>
    </source>
</evidence>
<evidence type="ECO:0000256" key="3">
    <source>
        <dbReference type="ARBA" id="ARBA00022729"/>
    </source>
</evidence>
<dbReference type="Gene3D" id="1.25.40.390">
    <property type="match status" value="1"/>
</dbReference>
<dbReference type="InterPro" id="IPR012944">
    <property type="entry name" value="SusD_RagB_dom"/>
</dbReference>
<gene>
    <name evidence="9" type="ORF">KI659_12670</name>
</gene>
<sequence length="507" mass="55585">MKFVYRLALAAMLGGSAMMTTGCEGILDVDPRQSIDADGALSSPQAMNAAMNSVYARLRGVTNYGRDLLALSDALADVGVTTNNSGRLIQENNNQPRAHFNLWQNSYYAINEANLILDALAQGVEGATANQISAWEGEAKFLRALYFFDLVRAYSYIPTYIYEPGLVDNGGIPMPLEGSITSEVAQNRFSPRTPVNEVYAQIYTDLEDAIRLLSAGGRGPTYASGSAAHALLSRVALYNGDYTKAIAEATAALESPVGTVMSGMGYVDGWRSEQNPESMFEVRFQIAAESIGVNESLQTTYTTLLDLTGSKNRQGGWGDFVPNATVRGFFGLSAVQIGDDPADNDDWDVTRNEDYRGYLYTTGNTVRNAGRQIESIKFASKSGFAYGDNVPVIRKSEMLLNRAEAYYFNNNPGAALADLNELKAARGLTAVDLSGEALFDEILLERFKEFAFEGHRFFDLKRHGRAIDKRSYLGANAFVPADDFRILPPFPQREVDINTNLNQNRGY</sequence>
<dbReference type="SUPFAM" id="SSF48452">
    <property type="entry name" value="TPR-like"/>
    <property type="match status" value="1"/>
</dbReference>
<evidence type="ECO:0000256" key="5">
    <source>
        <dbReference type="ARBA" id="ARBA00023237"/>
    </source>
</evidence>
<protein>
    <submittedName>
        <fullName evidence="9">RagB/SusD family nutrient uptake outer membrane protein</fullName>
    </submittedName>
</protein>
<dbReference type="InterPro" id="IPR033985">
    <property type="entry name" value="SusD-like_N"/>
</dbReference>
<evidence type="ECO:0000256" key="4">
    <source>
        <dbReference type="ARBA" id="ARBA00023136"/>
    </source>
</evidence>
<dbReference type="CDD" id="cd08977">
    <property type="entry name" value="SusD"/>
    <property type="match status" value="1"/>
</dbReference>
<organism evidence="9 10">
    <name type="scientific">Litoribacter ruber</name>
    <dbReference type="NCBI Taxonomy" id="702568"/>
    <lineage>
        <taxon>Bacteria</taxon>
        <taxon>Pseudomonadati</taxon>
        <taxon>Bacteroidota</taxon>
        <taxon>Cytophagia</taxon>
        <taxon>Cytophagales</taxon>
        <taxon>Cyclobacteriaceae</taxon>
        <taxon>Litoribacter</taxon>
    </lineage>
</organism>
<dbReference type="EMBL" id="JAHCMY010000007">
    <property type="protein sequence ID" value="MBS9524864.1"/>
    <property type="molecule type" value="Genomic_DNA"/>
</dbReference>
<proteinExistence type="inferred from homology"/>
<feature type="chain" id="PRO_5042984910" evidence="6">
    <location>
        <begin position="20"/>
        <end position="507"/>
    </location>
</feature>
<comment type="caution">
    <text evidence="9">The sequence shown here is derived from an EMBL/GenBank/DDBJ whole genome shotgun (WGS) entry which is preliminary data.</text>
</comment>
<name>A0AAP2CJJ2_9BACT</name>
<feature type="domain" description="RagB/SusD" evidence="7">
    <location>
        <begin position="378"/>
        <end position="507"/>
    </location>
</feature>
<dbReference type="PROSITE" id="PS51257">
    <property type="entry name" value="PROKAR_LIPOPROTEIN"/>
    <property type="match status" value="1"/>
</dbReference>
<accession>A0AAP2CJJ2</accession>
<evidence type="ECO:0000256" key="1">
    <source>
        <dbReference type="ARBA" id="ARBA00004442"/>
    </source>
</evidence>
<dbReference type="RefSeq" id="WP_213945731.1">
    <property type="nucleotide sequence ID" value="NZ_JAHCMY010000007.1"/>
</dbReference>
<dbReference type="Pfam" id="PF07980">
    <property type="entry name" value="SusD_RagB"/>
    <property type="match status" value="1"/>
</dbReference>
<keyword evidence="5" id="KW-0998">Cell outer membrane</keyword>
<dbReference type="InterPro" id="IPR011990">
    <property type="entry name" value="TPR-like_helical_dom_sf"/>
</dbReference>
<keyword evidence="4" id="KW-0472">Membrane</keyword>
<feature type="signal peptide" evidence="6">
    <location>
        <begin position="1"/>
        <end position="19"/>
    </location>
</feature>
<comment type="subcellular location">
    <subcellularLocation>
        <location evidence="1">Cell outer membrane</location>
    </subcellularLocation>
</comment>
<feature type="domain" description="SusD-like N-terminal" evidence="8">
    <location>
        <begin position="27"/>
        <end position="237"/>
    </location>
</feature>
<reference evidence="9 10" key="1">
    <citation type="submission" date="2021-05" db="EMBL/GenBank/DDBJ databases">
        <authorList>
            <person name="Zhang Z.D."/>
            <person name="Osman G."/>
        </authorList>
    </citation>
    <scope>NUCLEOTIDE SEQUENCE [LARGE SCALE GENOMIC DNA]</scope>
    <source>
        <strain evidence="9 10">KCTC 32217</strain>
    </source>
</reference>
<keyword evidence="10" id="KW-1185">Reference proteome</keyword>
<evidence type="ECO:0000259" key="8">
    <source>
        <dbReference type="Pfam" id="PF14322"/>
    </source>
</evidence>
<comment type="similarity">
    <text evidence="2">Belongs to the SusD family.</text>
</comment>